<name>A0AAU8TDN7_9PSED</name>
<organism evidence="1 2">
    <name type="scientific">Pseudomonas synxantha</name>
    <dbReference type="NCBI Taxonomy" id="47883"/>
    <lineage>
        <taxon>Bacteria</taxon>
        <taxon>Pseudomonadati</taxon>
        <taxon>Pseudomonadota</taxon>
        <taxon>Gammaproteobacteria</taxon>
        <taxon>Pseudomonadales</taxon>
        <taxon>Pseudomonadaceae</taxon>
        <taxon>Pseudomonas</taxon>
    </lineage>
</organism>
<protein>
    <submittedName>
        <fullName evidence="1">Uncharacterized protein</fullName>
    </submittedName>
</protein>
<dbReference type="Proteomes" id="UP000033099">
    <property type="component" value="Chromosome"/>
</dbReference>
<accession>A0AAU8TDN7</accession>
<evidence type="ECO:0000313" key="2">
    <source>
        <dbReference type="Proteomes" id="UP000033099"/>
    </source>
</evidence>
<dbReference type="EMBL" id="CP011117">
    <property type="protein sequence ID" value="AKA80868.1"/>
    <property type="molecule type" value="Genomic_DNA"/>
</dbReference>
<evidence type="ECO:0000313" key="1">
    <source>
        <dbReference type="EMBL" id="AKA80868.1"/>
    </source>
</evidence>
<dbReference type="AlphaFoldDB" id="A0AAU8TDN7"/>
<sequence length="47" mass="5257">MLIKHFSRLSRAYLATSIEKNNAKAFFQLPDALAHHRLGCSKTPCGL</sequence>
<dbReference type="KEGG" id="pfb:VO64_0322"/>
<reference evidence="1 2" key="1">
    <citation type="journal article" date="2015" name="Genome Announc.">
        <title>Complete Genome Sequence of Biocontrol Strain Pseudomonas fluorescens LBUM223.</title>
        <authorList>
            <person name="Roquigny R."/>
            <person name="Arseneault T."/>
            <person name="Gadkar V.J."/>
            <person name="Novinscak A."/>
            <person name="Joly D.L."/>
            <person name="Filion M."/>
        </authorList>
    </citation>
    <scope>NUCLEOTIDE SEQUENCE [LARGE SCALE GENOMIC DNA]</scope>
    <source>
        <strain evidence="1 2">LBUM223</strain>
    </source>
</reference>
<gene>
    <name evidence="1" type="ORF">VO64_0322</name>
</gene>
<proteinExistence type="predicted"/>